<comment type="caution">
    <text evidence="1">The sequence shown here is derived from an EMBL/GenBank/DDBJ whole genome shotgun (WGS) entry which is preliminary data.</text>
</comment>
<name>T1A6C2_9ZZZZ</name>
<dbReference type="AlphaFoldDB" id="T1A6C2"/>
<protein>
    <submittedName>
        <fullName evidence="1">Uncharacterized protein</fullName>
    </submittedName>
</protein>
<evidence type="ECO:0000313" key="1">
    <source>
        <dbReference type="EMBL" id="EQD52443.1"/>
    </source>
</evidence>
<reference evidence="1" key="2">
    <citation type="journal article" date="2014" name="ISME J.">
        <title>Microbial stratification in low pH oxic and suboxic macroscopic growths along an acid mine drainage.</title>
        <authorList>
            <person name="Mendez-Garcia C."/>
            <person name="Mesa V."/>
            <person name="Sprenger R.R."/>
            <person name="Richter M."/>
            <person name="Diez M.S."/>
            <person name="Solano J."/>
            <person name="Bargiela R."/>
            <person name="Golyshina O.V."/>
            <person name="Manteca A."/>
            <person name="Ramos J.L."/>
            <person name="Gallego J.R."/>
            <person name="Llorente I."/>
            <person name="Martins Dos Santos V.A."/>
            <person name="Jensen O.N."/>
            <person name="Pelaez A.I."/>
            <person name="Sanchez J."/>
            <person name="Ferrer M."/>
        </authorList>
    </citation>
    <scope>NUCLEOTIDE SEQUENCE</scope>
</reference>
<feature type="non-terminal residue" evidence="1">
    <location>
        <position position="232"/>
    </location>
</feature>
<feature type="non-terminal residue" evidence="1">
    <location>
        <position position="1"/>
    </location>
</feature>
<accession>T1A6C2</accession>
<dbReference type="EMBL" id="AUZZ01004618">
    <property type="protein sequence ID" value="EQD52443.1"/>
    <property type="molecule type" value="Genomic_DNA"/>
</dbReference>
<organism evidence="1">
    <name type="scientific">mine drainage metagenome</name>
    <dbReference type="NCBI Taxonomy" id="410659"/>
    <lineage>
        <taxon>unclassified sequences</taxon>
        <taxon>metagenomes</taxon>
        <taxon>ecological metagenomes</taxon>
    </lineage>
</organism>
<proteinExistence type="predicted"/>
<gene>
    <name evidence="1" type="ORF">B2A_06521</name>
</gene>
<reference evidence="1" key="1">
    <citation type="submission" date="2013-08" db="EMBL/GenBank/DDBJ databases">
        <authorList>
            <person name="Mendez C."/>
            <person name="Richter M."/>
            <person name="Ferrer M."/>
            <person name="Sanchez J."/>
        </authorList>
    </citation>
    <scope>NUCLEOTIDE SEQUENCE</scope>
</reference>
<sequence length="232" mass="25788">KSFWLGKEGKRPVALKPVVHREGPATFEVVYPRTPEEVHRGTVHLAKATCLVCNSTLPADRVRTQLRDQGGGADPVLDAQAKRISGATLLAVVTSRTGTKGRKYREPTRRDWEAVSAAHAEHIKLLGRGKPGNTVFPDQPISTPLGREFRIGDPYYNFTPVLNYGITRWSQLFTKRQLVGLAEMSGLILSSASQRPPLARLLAMSFDRVLMSDMSLTRWNPSGEKMQHTFGR</sequence>